<dbReference type="Pfam" id="PF14441">
    <property type="entry name" value="OTT_1508_deam"/>
    <property type="match status" value="1"/>
</dbReference>
<feature type="region of interest" description="Disordered" evidence="1">
    <location>
        <begin position="389"/>
        <end position="453"/>
    </location>
</feature>
<evidence type="ECO:0000256" key="1">
    <source>
        <dbReference type="SAM" id="MobiDB-lite"/>
    </source>
</evidence>
<proteinExistence type="predicted"/>
<evidence type="ECO:0000313" key="3">
    <source>
        <dbReference type="Proteomes" id="UP000054321"/>
    </source>
</evidence>
<sequence>MSVQSCETQNELADETFQLAASNPADITSTVERQFYESQLLLYVLGQVRGERRNRQNYHGELDQDDAELRRSFVDQLAYICDFKTGGTTVTALALQKTYQGIIFWLAANETVKPKVRDFLREVLGLLRDIEGSSKKAAETKLLALVVNFNKERTELVKECFEARRSPVFETLAQLGTNGKVHCDFFSNIRHLLGRMGEHVRSTKTLVSTALRFPRILDEFQIRVHASPPFRCYFQSSDSIGLEDMASRIFTKEIEVKHYQEAIDKLQRVSNGALLDLLQQECHFKTRIHAELLLVDLFYWSKFDFLEDDPYVGCSKPACFSCYHYILAHPGNFVLPASHYKIYLSWRSPDILRDEVSPSTISRVREKITVKMNSSIRAELARQIDGKCSRNPARHDSITGTSTSIQGEVMDPLTNDCEDESDSEYASAGKDLASPEESQPQHQRNDIWATGKS</sequence>
<dbReference type="PANTHER" id="PTHR42037">
    <property type="match status" value="1"/>
</dbReference>
<dbReference type="Proteomes" id="UP000054321">
    <property type="component" value="Unassembled WGS sequence"/>
</dbReference>
<organism evidence="2 3">
    <name type="scientific">Oidiodendron maius (strain Zn)</name>
    <dbReference type="NCBI Taxonomy" id="913774"/>
    <lineage>
        <taxon>Eukaryota</taxon>
        <taxon>Fungi</taxon>
        <taxon>Dikarya</taxon>
        <taxon>Ascomycota</taxon>
        <taxon>Pezizomycotina</taxon>
        <taxon>Leotiomycetes</taxon>
        <taxon>Leotiomycetes incertae sedis</taxon>
        <taxon>Myxotrichaceae</taxon>
        <taxon>Oidiodendron</taxon>
    </lineage>
</organism>
<evidence type="ECO:0000313" key="2">
    <source>
        <dbReference type="EMBL" id="KIN03025.1"/>
    </source>
</evidence>
<dbReference type="EMBL" id="KN832874">
    <property type="protein sequence ID" value="KIN03025.1"/>
    <property type="molecule type" value="Genomic_DNA"/>
</dbReference>
<dbReference type="PANTHER" id="PTHR42037:SF1">
    <property type="match status" value="1"/>
</dbReference>
<dbReference type="InterPro" id="IPR027796">
    <property type="entry name" value="OTT_1508_deam-like"/>
</dbReference>
<dbReference type="AlphaFoldDB" id="A0A0C3HIX5"/>
<reference evidence="2 3" key="1">
    <citation type="submission" date="2014-04" db="EMBL/GenBank/DDBJ databases">
        <authorList>
            <consortium name="DOE Joint Genome Institute"/>
            <person name="Kuo A."/>
            <person name="Martino E."/>
            <person name="Perotto S."/>
            <person name="Kohler A."/>
            <person name="Nagy L.G."/>
            <person name="Floudas D."/>
            <person name="Copeland A."/>
            <person name="Barry K.W."/>
            <person name="Cichocki N."/>
            <person name="Veneault-Fourrey C."/>
            <person name="LaButti K."/>
            <person name="Lindquist E.A."/>
            <person name="Lipzen A."/>
            <person name="Lundell T."/>
            <person name="Morin E."/>
            <person name="Murat C."/>
            <person name="Sun H."/>
            <person name="Tunlid A."/>
            <person name="Henrissat B."/>
            <person name="Grigoriev I.V."/>
            <person name="Hibbett D.S."/>
            <person name="Martin F."/>
            <person name="Nordberg H.P."/>
            <person name="Cantor M.N."/>
            <person name="Hua S.X."/>
        </authorList>
    </citation>
    <scope>NUCLEOTIDE SEQUENCE [LARGE SCALE GENOMIC DNA]</scope>
    <source>
        <strain evidence="2 3">Zn</strain>
    </source>
</reference>
<accession>A0A0C3HIX5</accession>
<gene>
    <name evidence="2" type="ORF">OIDMADRAFT_119255</name>
</gene>
<dbReference type="HOGENOM" id="CLU_027514_0_0_1"/>
<keyword evidence="3" id="KW-1185">Reference proteome</keyword>
<reference evidence="3" key="2">
    <citation type="submission" date="2015-01" db="EMBL/GenBank/DDBJ databases">
        <title>Evolutionary Origins and Diversification of the Mycorrhizal Mutualists.</title>
        <authorList>
            <consortium name="DOE Joint Genome Institute"/>
            <consortium name="Mycorrhizal Genomics Consortium"/>
            <person name="Kohler A."/>
            <person name="Kuo A."/>
            <person name="Nagy L.G."/>
            <person name="Floudas D."/>
            <person name="Copeland A."/>
            <person name="Barry K.W."/>
            <person name="Cichocki N."/>
            <person name="Veneault-Fourrey C."/>
            <person name="LaButti K."/>
            <person name="Lindquist E.A."/>
            <person name="Lipzen A."/>
            <person name="Lundell T."/>
            <person name="Morin E."/>
            <person name="Murat C."/>
            <person name="Riley R."/>
            <person name="Ohm R."/>
            <person name="Sun H."/>
            <person name="Tunlid A."/>
            <person name="Henrissat B."/>
            <person name="Grigoriev I.V."/>
            <person name="Hibbett D.S."/>
            <person name="Martin F."/>
        </authorList>
    </citation>
    <scope>NUCLEOTIDE SEQUENCE [LARGE SCALE GENOMIC DNA]</scope>
    <source>
        <strain evidence="3">Zn</strain>
    </source>
</reference>
<protein>
    <submittedName>
        <fullName evidence="2">Uncharacterized protein</fullName>
    </submittedName>
</protein>
<name>A0A0C3HIX5_OIDMZ</name>
<dbReference type="OrthoDB" id="3251507at2759"/>
<dbReference type="InParanoid" id="A0A0C3HIX5"/>